<dbReference type="Proteomes" id="UP000265520">
    <property type="component" value="Unassembled WGS sequence"/>
</dbReference>
<evidence type="ECO:0000313" key="3">
    <source>
        <dbReference type="Proteomes" id="UP000265520"/>
    </source>
</evidence>
<feature type="non-terminal residue" evidence="2">
    <location>
        <position position="163"/>
    </location>
</feature>
<evidence type="ECO:0000259" key="1">
    <source>
        <dbReference type="Pfam" id="PF07727"/>
    </source>
</evidence>
<evidence type="ECO:0000313" key="2">
    <source>
        <dbReference type="EMBL" id="MCI25820.1"/>
    </source>
</evidence>
<dbReference type="InterPro" id="IPR013103">
    <property type="entry name" value="RVT_2"/>
</dbReference>
<dbReference type="Pfam" id="PF07727">
    <property type="entry name" value="RVT_2"/>
    <property type="match status" value="1"/>
</dbReference>
<reference evidence="2 3" key="1">
    <citation type="journal article" date="2018" name="Front. Plant Sci.">
        <title>Red Clover (Trifolium pratense) and Zigzag Clover (T. medium) - A Picture of Genomic Similarities and Differences.</title>
        <authorList>
            <person name="Dluhosova J."/>
            <person name="Istvanek J."/>
            <person name="Nedelnik J."/>
            <person name="Repkova J."/>
        </authorList>
    </citation>
    <scope>NUCLEOTIDE SEQUENCE [LARGE SCALE GENOMIC DNA]</scope>
    <source>
        <strain evidence="3">cv. 10/8</strain>
        <tissue evidence="2">Leaf</tissue>
    </source>
</reference>
<dbReference type="EMBL" id="LXQA010149591">
    <property type="protein sequence ID" value="MCI25820.1"/>
    <property type="molecule type" value="Genomic_DNA"/>
</dbReference>
<keyword evidence="2" id="KW-0808">Transferase</keyword>
<dbReference type="AlphaFoldDB" id="A0A392QQ92"/>
<keyword evidence="2" id="KW-0548">Nucleotidyltransferase</keyword>
<keyword evidence="3" id="KW-1185">Reference proteome</keyword>
<protein>
    <submittedName>
        <fullName evidence="2">Putative reverse transcriptase (RNA-dependent DNA polymerase)</fullName>
    </submittedName>
</protein>
<dbReference type="PANTHER" id="PTHR11439:SF442">
    <property type="entry name" value="CYSTEINE-RICH RLK (RECEPTOR-LIKE PROTEIN KINASE) 8"/>
    <property type="match status" value="1"/>
</dbReference>
<comment type="caution">
    <text evidence="2">The sequence shown here is derived from an EMBL/GenBank/DDBJ whole genome shotgun (WGS) entry which is preliminary data.</text>
</comment>
<organism evidence="2 3">
    <name type="scientific">Trifolium medium</name>
    <dbReference type="NCBI Taxonomy" id="97028"/>
    <lineage>
        <taxon>Eukaryota</taxon>
        <taxon>Viridiplantae</taxon>
        <taxon>Streptophyta</taxon>
        <taxon>Embryophyta</taxon>
        <taxon>Tracheophyta</taxon>
        <taxon>Spermatophyta</taxon>
        <taxon>Magnoliopsida</taxon>
        <taxon>eudicotyledons</taxon>
        <taxon>Gunneridae</taxon>
        <taxon>Pentapetalae</taxon>
        <taxon>rosids</taxon>
        <taxon>fabids</taxon>
        <taxon>Fabales</taxon>
        <taxon>Fabaceae</taxon>
        <taxon>Papilionoideae</taxon>
        <taxon>50 kb inversion clade</taxon>
        <taxon>NPAAA clade</taxon>
        <taxon>Hologalegina</taxon>
        <taxon>IRL clade</taxon>
        <taxon>Trifolieae</taxon>
        <taxon>Trifolium</taxon>
    </lineage>
</organism>
<feature type="domain" description="Reverse transcriptase Ty1/copia-type" evidence="1">
    <location>
        <begin position="1"/>
        <end position="50"/>
    </location>
</feature>
<dbReference type="PANTHER" id="PTHR11439">
    <property type="entry name" value="GAG-POL-RELATED RETROTRANSPOSON"/>
    <property type="match status" value="1"/>
</dbReference>
<name>A0A392QQ92_9FABA</name>
<keyword evidence="2" id="KW-0695">RNA-directed DNA polymerase</keyword>
<sequence length="163" mass="18704">MSMMGELKFFLGIQINQNQEGIYIHQSKYTKELLKKFNMEDCKPINTPMHPTSSLCKSEEEGKVDQKIYRGMIGSLLYLTASRPDILFSVCLCARFQSDPRESHLTAVKRIFRYLRGTSNFGLLYKKTIDYKLVGFCEADYAGDKIERKSTSGNCQFIGENLI</sequence>
<accession>A0A392QQ92</accession>
<proteinExistence type="predicted"/>
<dbReference type="GO" id="GO:0003964">
    <property type="term" value="F:RNA-directed DNA polymerase activity"/>
    <property type="evidence" value="ECO:0007669"/>
    <property type="project" value="UniProtKB-KW"/>
</dbReference>